<keyword evidence="1" id="KW-1185">Reference proteome</keyword>
<proteinExistence type="predicted"/>
<dbReference type="WBParaSite" id="Gr19_v10_g9295.t1">
    <property type="protein sequence ID" value="Gr19_v10_g9295.t1"/>
    <property type="gene ID" value="Gr19_v10_g9295"/>
</dbReference>
<protein>
    <submittedName>
        <fullName evidence="2">Uncharacterized protein</fullName>
    </submittedName>
</protein>
<accession>A0A914IEZ3</accession>
<evidence type="ECO:0000313" key="1">
    <source>
        <dbReference type="Proteomes" id="UP000887572"/>
    </source>
</evidence>
<dbReference type="AlphaFoldDB" id="A0A914IEZ3"/>
<dbReference type="Proteomes" id="UP000887572">
    <property type="component" value="Unplaced"/>
</dbReference>
<reference evidence="2" key="1">
    <citation type="submission" date="2022-11" db="UniProtKB">
        <authorList>
            <consortium name="WormBaseParasite"/>
        </authorList>
    </citation>
    <scope>IDENTIFICATION</scope>
</reference>
<name>A0A914IEZ3_GLORO</name>
<sequence>MMNVEDVCEWNEDCVFEWVKMGHFALLLNLFDDMLRRSVEIGPHGIMRIDCNGETEQNVLYILECPSILFKNTATRSIYTSYETRAYYDHVIDVKAFCSADYTIKHETQSITLNEDYPSFNIDLNKSIQDTMRERHNYFSQLSPLPSQWHFLEFVVQFAYSQCCLEERLNLLSTSLAANRAIRKSIGFG</sequence>
<evidence type="ECO:0000313" key="2">
    <source>
        <dbReference type="WBParaSite" id="Gr19_v10_g9295.t1"/>
    </source>
</evidence>
<organism evidence="1 2">
    <name type="scientific">Globodera rostochiensis</name>
    <name type="common">Golden nematode worm</name>
    <name type="synonym">Heterodera rostochiensis</name>
    <dbReference type="NCBI Taxonomy" id="31243"/>
    <lineage>
        <taxon>Eukaryota</taxon>
        <taxon>Metazoa</taxon>
        <taxon>Ecdysozoa</taxon>
        <taxon>Nematoda</taxon>
        <taxon>Chromadorea</taxon>
        <taxon>Rhabditida</taxon>
        <taxon>Tylenchina</taxon>
        <taxon>Tylenchomorpha</taxon>
        <taxon>Tylenchoidea</taxon>
        <taxon>Heteroderidae</taxon>
        <taxon>Heteroderinae</taxon>
        <taxon>Globodera</taxon>
    </lineage>
</organism>